<dbReference type="Pfam" id="PF05825">
    <property type="entry name" value="PSP94"/>
    <property type="match status" value="1"/>
</dbReference>
<evidence type="ECO:0000256" key="1">
    <source>
        <dbReference type="ARBA" id="ARBA00004613"/>
    </source>
</evidence>
<keyword evidence="7" id="KW-1185">Reference proteome</keyword>
<feature type="non-terminal residue" evidence="6">
    <location>
        <position position="1"/>
    </location>
</feature>
<name>A0ABN9DW47_9NEOB</name>
<evidence type="ECO:0000256" key="4">
    <source>
        <dbReference type="ARBA" id="ARBA00023157"/>
    </source>
</evidence>
<evidence type="ECO:0000256" key="5">
    <source>
        <dbReference type="SAM" id="SignalP"/>
    </source>
</evidence>
<dbReference type="Proteomes" id="UP001162483">
    <property type="component" value="Unassembled WGS sequence"/>
</dbReference>
<comment type="subcellular location">
    <subcellularLocation>
        <location evidence="1">Secreted</location>
    </subcellularLocation>
</comment>
<keyword evidence="4" id="KW-1015">Disulfide bond</keyword>
<gene>
    <name evidence="6" type="ORF">SPARVUS_LOCUS8594702</name>
</gene>
<dbReference type="PANTHER" id="PTHR10500:SF7">
    <property type="entry name" value="BETA-MICROSEMINOPROTEIN"/>
    <property type="match status" value="1"/>
</dbReference>
<dbReference type="Gene3D" id="2.10.70.10">
    <property type="entry name" value="Complement Module, domain 1"/>
    <property type="match status" value="1"/>
</dbReference>
<dbReference type="Gene3D" id="2.20.25.590">
    <property type="match status" value="1"/>
</dbReference>
<dbReference type="EMBL" id="CATNWA010014871">
    <property type="protein sequence ID" value="CAI9576869.1"/>
    <property type="molecule type" value="Genomic_DNA"/>
</dbReference>
<dbReference type="InterPro" id="IPR008735">
    <property type="entry name" value="PSP94"/>
</dbReference>
<evidence type="ECO:0000313" key="7">
    <source>
        <dbReference type="Proteomes" id="UP001162483"/>
    </source>
</evidence>
<keyword evidence="5" id="KW-0732">Signal</keyword>
<organism evidence="6 7">
    <name type="scientific">Staurois parvus</name>
    <dbReference type="NCBI Taxonomy" id="386267"/>
    <lineage>
        <taxon>Eukaryota</taxon>
        <taxon>Metazoa</taxon>
        <taxon>Chordata</taxon>
        <taxon>Craniata</taxon>
        <taxon>Vertebrata</taxon>
        <taxon>Euteleostomi</taxon>
        <taxon>Amphibia</taxon>
        <taxon>Batrachia</taxon>
        <taxon>Anura</taxon>
        <taxon>Neobatrachia</taxon>
        <taxon>Ranoidea</taxon>
        <taxon>Ranidae</taxon>
        <taxon>Staurois</taxon>
    </lineage>
</organism>
<evidence type="ECO:0000256" key="2">
    <source>
        <dbReference type="ARBA" id="ARBA00010352"/>
    </source>
</evidence>
<comment type="caution">
    <text evidence="6">The sequence shown here is derived from an EMBL/GenBank/DDBJ whole genome shotgun (WGS) entry which is preliminary data.</text>
</comment>
<feature type="chain" id="PRO_5045115626" description="Beta-microseminoprotein" evidence="5">
    <location>
        <begin position="20"/>
        <end position="108"/>
    </location>
</feature>
<proteinExistence type="inferred from homology"/>
<evidence type="ECO:0000256" key="3">
    <source>
        <dbReference type="ARBA" id="ARBA00022525"/>
    </source>
</evidence>
<feature type="signal peptide" evidence="5">
    <location>
        <begin position="1"/>
        <end position="19"/>
    </location>
</feature>
<protein>
    <recommendedName>
        <fullName evidence="8">Beta-microseminoprotein</fullName>
    </recommendedName>
</protein>
<accession>A0ABN9DW47</accession>
<comment type="similarity">
    <text evidence="2">Belongs to the beta-microseminoprotein family.</text>
</comment>
<sequence length="108" mass="11913">RYLVFAVLCVGFILAVCDAACFNQPPPNLQSGQKPLKGCLFEGSLHKFGSKWLTKECLDCSCASDGSVFCCTRLGLSIGFDESRCKYIEDKKACTWKLVSKEDPTKDC</sequence>
<reference evidence="6" key="1">
    <citation type="submission" date="2023-05" db="EMBL/GenBank/DDBJ databases">
        <authorList>
            <person name="Stuckert A."/>
        </authorList>
    </citation>
    <scope>NUCLEOTIDE SEQUENCE</scope>
</reference>
<evidence type="ECO:0008006" key="8">
    <source>
        <dbReference type="Google" id="ProtNLM"/>
    </source>
</evidence>
<keyword evidence="3" id="KW-0964">Secreted</keyword>
<evidence type="ECO:0000313" key="6">
    <source>
        <dbReference type="EMBL" id="CAI9576869.1"/>
    </source>
</evidence>
<dbReference type="PANTHER" id="PTHR10500">
    <property type="entry name" value="BETA-MICROSEMINOPROTEIN"/>
    <property type="match status" value="1"/>
</dbReference>